<dbReference type="InterPro" id="IPR029479">
    <property type="entry name" value="Nitroreductase"/>
</dbReference>
<dbReference type="KEGG" id="dpn:BCB69_04960"/>
<evidence type="ECO:0000313" key="5">
    <source>
        <dbReference type="Proteomes" id="UP000094757"/>
    </source>
</evidence>
<sequence>MSFSDLCNTCRTFRRFKQIPISKEILYDIVKNMRGIPSARNKQPLRYIIIHNPIIVEKVQAFFHFAAALPPELGQPKQGEQPTAFILICIENESLSNSAIDIGIAVRTLQLGAWEKQIGSCILGNVEFNKVMSTIGEIYTSWKPTLALALGYPAHQSHIINIPKNQNIAYTIDENKNYYVPKRLESDILLWK</sequence>
<name>A0A1B3WFC2_9FIRM</name>
<evidence type="ECO:0000256" key="1">
    <source>
        <dbReference type="ARBA" id="ARBA00007118"/>
    </source>
</evidence>
<keyword evidence="2" id="KW-0560">Oxidoreductase</keyword>
<dbReference type="GO" id="GO:0016491">
    <property type="term" value="F:oxidoreductase activity"/>
    <property type="evidence" value="ECO:0007669"/>
    <property type="project" value="UniProtKB-KW"/>
</dbReference>
<accession>A0A1B3WFC2</accession>
<evidence type="ECO:0000256" key="2">
    <source>
        <dbReference type="ARBA" id="ARBA00023002"/>
    </source>
</evidence>
<organism evidence="4 5">
    <name type="scientific">Dialister pneumosintes</name>
    <dbReference type="NCBI Taxonomy" id="39950"/>
    <lineage>
        <taxon>Bacteria</taxon>
        <taxon>Bacillati</taxon>
        <taxon>Bacillota</taxon>
        <taxon>Negativicutes</taxon>
        <taxon>Veillonellales</taxon>
        <taxon>Veillonellaceae</taxon>
        <taxon>Dialister</taxon>
    </lineage>
</organism>
<dbReference type="SUPFAM" id="SSF55469">
    <property type="entry name" value="FMN-dependent nitroreductase-like"/>
    <property type="match status" value="1"/>
</dbReference>
<comment type="similarity">
    <text evidence="1">Belongs to the nitroreductase family.</text>
</comment>
<gene>
    <name evidence="4" type="ORF">BCB69_04960</name>
</gene>
<protein>
    <submittedName>
        <fullName evidence="4">NAD(P)H nitroreductase</fullName>
    </submittedName>
</protein>
<dbReference type="Gene3D" id="3.40.109.10">
    <property type="entry name" value="NADH Oxidase"/>
    <property type="match status" value="1"/>
</dbReference>
<proteinExistence type="inferred from homology"/>
<evidence type="ECO:0000259" key="3">
    <source>
        <dbReference type="Pfam" id="PF00881"/>
    </source>
</evidence>
<dbReference type="PANTHER" id="PTHR43673:SF10">
    <property type="entry name" value="NADH DEHYDROGENASE_NAD(P)H NITROREDUCTASE XCC3605-RELATED"/>
    <property type="match status" value="1"/>
</dbReference>
<dbReference type="STRING" id="39950.BCB69_04960"/>
<evidence type="ECO:0000313" key="4">
    <source>
        <dbReference type="EMBL" id="AOH39664.1"/>
    </source>
</evidence>
<feature type="domain" description="Nitroreductase" evidence="3">
    <location>
        <begin position="11"/>
        <end position="152"/>
    </location>
</feature>
<dbReference type="PANTHER" id="PTHR43673">
    <property type="entry name" value="NAD(P)H NITROREDUCTASE YDGI-RELATED"/>
    <property type="match status" value="1"/>
</dbReference>
<dbReference type="EMBL" id="CP017037">
    <property type="protein sequence ID" value="AOH39664.1"/>
    <property type="molecule type" value="Genomic_DNA"/>
</dbReference>
<dbReference type="CDD" id="cd02062">
    <property type="entry name" value="Nitro_FMN_reductase"/>
    <property type="match status" value="1"/>
</dbReference>
<reference evidence="5" key="1">
    <citation type="submission" date="2016-08" db="EMBL/GenBank/DDBJ databases">
        <authorList>
            <person name="Holder M.E."/>
            <person name="Ajami N.J."/>
            <person name="Petrosino J.F."/>
        </authorList>
    </citation>
    <scope>NUCLEOTIDE SEQUENCE [LARGE SCALE GENOMIC DNA]</scope>
    <source>
        <strain evidence="5">F0677</strain>
    </source>
</reference>
<dbReference type="Proteomes" id="UP000094757">
    <property type="component" value="Chromosome"/>
</dbReference>
<dbReference type="AlphaFoldDB" id="A0A1B3WFC2"/>
<dbReference type="InterPro" id="IPR000415">
    <property type="entry name" value="Nitroreductase-like"/>
</dbReference>
<dbReference type="Pfam" id="PF00881">
    <property type="entry name" value="Nitroreductase"/>
    <property type="match status" value="1"/>
</dbReference>